<sequence length="69" mass="8311">MQRVQIFMVFTEPFITTRNFLIFGFQRRRVLLFAWLTLLPNWGFLSQTSHFRDIKLSEIDCLKDGEMLP</sequence>
<proteinExistence type="predicted"/>
<dbReference type="EMBL" id="UINC01055760">
    <property type="protein sequence ID" value="SVB75007.1"/>
    <property type="molecule type" value="Genomic_DNA"/>
</dbReference>
<organism evidence="1">
    <name type="scientific">marine metagenome</name>
    <dbReference type="NCBI Taxonomy" id="408172"/>
    <lineage>
        <taxon>unclassified sequences</taxon>
        <taxon>metagenomes</taxon>
        <taxon>ecological metagenomes</taxon>
    </lineage>
</organism>
<gene>
    <name evidence="1" type="ORF">METZ01_LOCUS227861</name>
</gene>
<reference evidence="1" key="1">
    <citation type="submission" date="2018-05" db="EMBL/GenBank/DDBJ databases">
        <authorList>
            <person name="Lanie J.A."/>
            <person name="Ng W.-L."/>
            <person name="Kazmierczak K.M."/>
            <person name="Andrzejewski T.M."/>
            <person name="Davidsen T.M."/>
            <person name="Wayne K.J."/>
            <person name="Tettelin H."/>
            <person name="Glass J.I."/>
            <person name="Rusch D."/>
            <person name="Podicherti R."/>
            <person name="Tsui H.-C.T."/>
            <person name="Winkler M.E."/>
        </authorList>
    </citation>
    <scope>NUCLEOTIDE SEQUENCE</scope>
</reference>
<evidence type="ECO:0000313" key="1">
    <source>
        <dbReference type="EMBL" id="SVB75007.1"/>
    </source>
</evidence>
<accession>A0A382GK45</accession>
<name>A0A382GK45_9ZZZZ</name>
<protein>
    <submittedName>
        <fullName evidence="1">Uncharacterized protein</fullName>
    </submittedName>
</protein>
<dbReference type="AlphaFoldDB" id="A0A382GK45"/>